<reference evidence="2 3" key="1">
    <citation type="submission" date="2017-06" db="EMBL/GenBank/DDBJ databases">
        <authorList>
            <person name="Kim H.J."/>
            <person name="Triplett B.A."/>
        </authorList>
    </citation>
    <scope>NUCLEOTIDE SEQUENCE [LARGE SCALE GENOMIC DNA]</scope>
    <source>
        <strain evidence="2 3">CGMCC 4.5593</strain>
    </source>
</reference>
<dbReference type="Proteomes" id="UP000198362">
    <property type="component" value="Unassembled WGS sequence"/>
</dbReference>
<gene>
    <name evidence="2" type="ORF">SAMN05421812_11462</name>
</gene>
<evidence type="ECO:0000256" key="1">
    <source>
        <dbReference type="SAM" id="MobiDB-lite"/>
    </source>
</evidence>
<proteinExistence type="predicted"/>
<dbReference type="RefSeq" id="WP_089253777.1">
    <property type="nucleotide sequence ID" value="NZ_FZPH01000014.1"/>
</dbReference>
<accession>A0A239P5Z0</accession>
<feature type="region of interest" description="Disordered" evidence="1">
    <location>
        <begin position="57"/>
        <end position="91"/>
    </location>
</feature>
<name>A0A239P5Z0_9ACTN</name>
<dbReference type="AlphaFoldDB" id="A0A239P5Z0"/>
<organism evidence="2 3">
    <name type="scientific">Asanoa hainanensis</name>
    <dbReference type="NCBI Taxonomy" id="560556"/>
    <lineage>
        <taxon>Bacteria</taxon>
        <taxon>Bacillati</taxon>
        <taxon>Actinomycetota</taxon>
        <taxon>Actinomycetes</taxon>
        <taxon>Micromonosporales</taxon>
        <taxon>Micromonosporaceae</taxon>
        <taxon>Asanoa</taxon>
    </lineage>
</organism>
<keyword evidence="3" id="KW-1185">Reference proteome</keyword>
<evidence type="ECO:0008006" key="4">
    <source>
        <dbReference type="Google" id="ProtNLM"/>
    </source>
</evidence>
<protein>
    <recommendedName>
        <fullName evidence="4">Ribbon-helix-helix protein, copG family</fullName>
    </recommendedName>
</protein>
<evidence type="ECO:0000313" key="2">
    <source>
        <dbReference type="EMBL" id="SNT62382.1"/>
    </source>
</evidence>
<dbReference type="EMBL" id="FZPH01000014">
    <property type="protein sequence ID" value="SNT62382.1"/>
    <property type="molecule type" value="Genomic_DNA"/>
</dbReference>
<sequence length="91" mass="10468">MSSTTIEVDSALADRLAALARARGITMQTLLLAATDRLERDAFFARAQDQLERLRRAHPAAWEQDRAESRAWQQGTDRRNQIDDDEPGWWE</sequence>
<evidence type="ECO:0000313" key="3">
    <source>
        <dbReference type="Proteomes" id="UP000198362"/>
    </source>
</evidence>